<dbReference type="STRING" id="64571.A0A1Y2H3C2"/>
<feature type="compositionally biased region" description="Polar residues" evidence="2">
    <location>
        <begin position="772"/>
        <end position="785"/>
    </location>
</feature>
<dbReference type="Gene3D" id="1.20.1050.80">
    <property type="entry name" value="VPS9 domain"/>
    <property type="match status" value="1"/>
</dbReference>
<feature type="region of interest" description="Disordered" evidence="2">
    <location>
        <begin position="772"/>
        <end position="840"/>
    </location>
</feature>
<dbReference type="AlphaFoldDB" id="A0A1Y2H3C2"/>
<feature type="compositionally biased region" description="Low complexity" evidence="2">
    <location>
        <begin position="1017"/>
        <end position="1049"/>
    </location>
</feature>
<feature type="compositionally biased region" description="Polar residues" evidence="2">
    <location>
        <begin position="685"/>
        <end position="699"/>
    </location>
</feature>
<feature type="compositionally biased region" description="Basic and acidic residues" evidence="2">
    <location>
        <begin position="1119"/>
        <end position="1133"/>
    </location>
</feature>
<sequence>MVYNAQSKKPTRVLVLERPLVGDGIPLTRPFDGPTVPGLRQTMSDMAFLESFPELSRALRDFNTLCQEFENTYVYIRGFATHTLEKLRLIYEKAYRDCVGDSVKLQKMLDRGIAVEQENFAELMENVVLGKLYQKLFIHSLVPCYSERDIVIDDIVSKYHHYMFAAGAHRGIDVGECLAATGNPLQQEALRKLELPEKWRTMRFDLALQGAANLLRAWDQDNQDGSAGPFSLSQRTAMANHFHETEQERSRHQLRESLRALVQDDKYKSGKMANSIVSDETEADQDEEDDPLEDAVWNTPVEKAYCIKLVLDMIAAAAEEHLMNGQGFGFVHKKRSEVSVTTDDFIPLLAIVIIQAKITRLGSNLFYIQRFRINTPKPDLDFALVTFETSINFLKSDPLKLLNVDNTPTPLSSQSLNSASRVSLQGSHPRIEIDQNTPVEENQLIPWGTPSQTGWGFSPPNAESDALPFDLSTSCSEKSTLGAPPIESSLARPFLSTRVSDSQQYQQRHFRSASMNFDDRFRRVSQADEGGNGSSNNNSWSRSPMLGPRFTSGANSPLGTTFSSQGEAGFGSLPRRPSHQLTQMPQRHSISNVQAHTYTHSQQNHHLSRISGEYNRPALQPMHSPSMTPQLVVKPQIMLPPPKTPPMSGQNTTGRARPISMGMGALASSTYSSSYGAAGGAVTRKSFSSNYSSPATSPQLGPGIGSKFDSRSNSLVSGAPPMSRANSANIVSTVNELTLGSNPSAKQGDQGEPLSPVSPISLWTSKIITQTPHSPMLSASPSQVHGSPVEEEPPAPLLDSKTSETSKLSRSRSRMNAPGRIRTSSTSTISSIATPTTPSTFSSVSGNALLESLAANAQLINPMTSQGPCSGAGTGTDANTGTGAHPSSCIPLGNTEGIHPQTRTSRQNSVRLSIPRLSLPPSAPSTAFCKTTVNAITHATTSVDDLEPASTVLGTADQYGTPIIGAITPPTPGTPSSAMALPCSRSITSTETRPFGSGSKPNASVYPKVDSGKFVGSHHSATSSTSSSTKSYYGSTGVPTSSGNSSGVSSSAIIEHCISGTAQEFESSFRNESYLDSNPQSLDRRRDSATSLRGIKSVSSQPQVILLGNHTLVGNVVVDHHHPGGTRPPRDLGGEGEGGGRTRQTIPFGDLPSSLPTSNSLRSQTPHPLESSRQKAKQTMLGDFLSELAKVEDGDVLVGNRRDGVMKVFQ</sequence>
<evidence type="ECO:0000256" key="2">
    <source>
        <dbReference type="SAM" id="MobiDB-lite"/>
    </source>
</evidence>
<proteinExistence type="inferred from homology"/>
<evidence type="ECO:0000259" key="3">
    <source>
        <dbReference type="PROSITE" id="PS51205"/>
    </source>
</evidence>
<dbReference type="InParanoid" id="A0A1Y2H3C2"/>
<feature type="region of interest" description="Disordered" evidence="2">
    <location>
        <begin position="426"/>
        <end position="487"/>
    </location>
</feature>
<dbReference type="PANTHER" id="PTHR24170:SF1">
    <property type="entry name" value="DOMAIN PROTEIN, PUTATIVE (AFU_ORTHOLOGUE AFUA_1G09870)-RELATED"/>
    <property type="match status" value="1"/>
</dbReference>
<dbReference type="SUPFAM" id="SSF109993">
    <property type="entry name" value="VPS9 domain"/>
    <property type="match status" value="1"/>
</dbReference>
<dbReference type="GO" id="GO:0005769">
    <property type="term" value="C:early endosome"/>
    <property type="evidence" value="ECO:0007669"/>
    <property type="project" value="TreeGrafter"/>
</dbReference>
<comment type="similarity">
    <text evidence="1">Belongs to the UPF0507 family.</text>
</comment>
<feature type="domain" description="VPS9" evidence="3">
    <location>
        <begin position="245"/>
        <end position="403"/>
    </location>
</feature>
<feature type="compositionally biased region" description="Polar residues" evidence="2">
    <location>
        <begin position="1154"/>
        <end position="1166"/>
    </location>
</feature>
<dbReference type="OrthoDB" id="411646at2759"/>
<dbReference type="InterPro" id="IPR051248">
    <property type="entry name" value="UPF0507/Ank_repeat_27"/>
</dbReference>
<organism evidence="4 5">
    <name type="scientific">Lobosporangium transversale</name>
    <dbReference type="NCBI Taxonomy" id="64571"/>
    <lineage>
        <taxon>Eukaryota</taxon>
        <taxon>Fungi</taxon>
        <taxon>Fungi incertae sedis</taxon>
        <taxon>Mucoromycota</taxon>
        <taxon>Mortierellomycotina</taxon>
        <taxon>Mortierellomycetes</taxon>
        <taxon>Mortierellales</taxon>
        <taxon>Mortierellaceae</taxon>
        <taxon>Lobosporangium</taxon>
    </lineage>
</organism>
<feature type="compositionally biased region" description="Polar residues" evidence="2">
    <location>
        <begin position="552"/>
        <end position="566"/>
    </location>
</feature>
<dbReference type="GO" id="GO:0045022">
    <property type="term" value="P:early endosome to late endosome transport"/>
    <property type="evidence" value="ECO:0007669"/>
    <property type="project" value="TreeGrafter"/>
</dbReference>
<feature type="region of interest" description="Disordered" evidence="2">
    <location>
        <begin position="987"/>
        <end position="1006"/>
    </location>
</feature>
<feature type="region of interest" description="Disordered" evidence="2">
    <location>
        <begin position="739"/>
        <end position="758"/>
    </location>
</feature>
<dbReference type="GO" id="GO:0005886">
    <property type="term" value="C:plasma membrane"/>
    <property type="evidence" value="ECO:0007669"/>
    <property type="project" value="TreeGrafter"/>
</dbReference>
<keyword evidence="5" id="KW-1185">Reference proteome</keyword>
<dbReference type="PANTHER" id="PTHR24170">
    <property type="entry name" value="ANKYRIN REPEAT DOMAIN-CONTAINING PROTEIN 27"/>
    <property type="match status" value="1"/>
</dbReference>
<dbReference type="GO" id="GO:0000149">
    <property type="term" value="F:SNARE binding"/>
    <property type="evidence" value="ECO:0007669"/>
    <property type="project" value="TreeGrafter"/>
</dbReference>
<dbReference type="RefSeq" id="XP_021885275.1">
    <property type="nucleotide sequence ID" value="XM_022028411.1"/>
</dbReference>
<evidence type="ECO:0000256" key="1">
    <source>
        <dbReference type="ARBA" id="ARBA00007428"/>
    </source>
</evidence>
<feature type="region of interest" description="Disordered" evidence="2">
    <location>
        <begin position="1071"/>
        <end position="1095"/>
    </location>
</feature>
<dbReference type="GeneID" id="33570254"/>
<feature type="region of interest" description="Disordered" evidence="2">
    <location>
        <begin position="1119"/>
        <end position="1177"/>
    </location>
</feature>
<feature type="compositionally biased region" description="Low complexity" evidence="2">
    <location>
        <begin position="875"/>
        <end position="884"/>
    </location>
</feature>
<dbReference type="GO" id="GO:0097422">
    <property type="term" value="C:tubular endosome"/>
    <property type="evidence" value="ECO:0007669"/>
    <property type="project" value="TreeGrafter"/>
</dbReference>
<comment type="caution">
    <text evidence="4">The sequence shown here is derived from an EMBL/GenBank/DDBJ whole genome shotgun (WGS) entry which is preliminary data.</text>
</comment>
<feature type="region of interest" description="Disordered" evidence="2">
    <location>
        <begin position="684"/>
        <end position="726"/>
    </location>
</feature>
<reference evidence="4 5" key="1">
    <citation type="submission" date="2016-07" db="EMBL/GenBank/DDBJ databases">
        <title>Pervasive Adenine N6-methylation of Active Genes in Fungi.</title>
        <authorList>
            <consortium name="DOE Joint Genome Institute"/>
            <person name="Mondo S.J."/>
            <person name="Dannebaum R.O."/>
            <person name="Kuo R.C."/>
            <person name="Labutti K."/>
            <person name="Haridas S."/>
            <person name="Kuo A."/>
            <person name="Salamov A."/>
            <person name="Ahrendt S.R."/>
            <person name="Lipzen A."/>
            <person name="Sullivan W."/>
            <person name="Andreopoulos W.B."/>
            <person name="Clum A."/>
            <person name="Lindquist E."/>
            <person name="Daum C."/>
            <person name="Ramamoorthy G.K."/>
            <person name="Gryganskyi A."/>
            <person name="Culley D."/>
            <person name="Magnuson J.K."/>
            <person name="James T.Y."/>
            <person name="O'Malley M.A."/>
            <person name="Stajich J.E."/>
            <person name="Spatafora J.W."/>
            <person name="Visel A."/>
            <person name="Grigoriev I.V."/>
        </authorList>
    </citation>
    <scope>NUCLEOTIDE SEQUENCE [LARGE SCALE GENOMIC DNA]</scope>
    <source>
        <strain evidence="4 5">NRRL 3116</strain>
    </source>
</reference>
<feature type="compositionally biased region" description="Polar residues" evidence="2">
    <location>
        <begin position="1071"/>
        <end position="1081"/>
    </location>
</feature>
<dbReference type="GO" id="GO:0005770">
    <property type="term" value="C:late endosome"/>
    <property type="evidence" value="ECO:0007669"/>
    <property type="project" value="TreeGrafter"/>
</dbReference>
<evidence type="ECO:0000313" key="5">
    <source>
        <dbReference type="Proteomes" id="UP000193648"/>
    </source>
</evidence>
<name>A0A1Y2H3C2_9FUNG</name>
<evidence type="ECO:0000313" key="4">
    <source>
        <dbReference type="EMBL" id="ORZ27572.1"/>
    </source>
</evidence>
<dbReference type="GO" id="GO:0005085">
    <property type="term" value="F:guanyl-nucleotide exchange factor activity"/>
    <property type="evidence" value="ECO:0007669"/>
    <property type="project" value="TreeGrafter"/>
</dbReference>
<accession>A0A1Y2H3C2</accession>
<dbReference type="InterPro" id="IPR037191">
    <property type="entry name" value="VPS9_dom_sf"/>
</dbReference>
<dbReference type="EMBL" id="MCFF01000003">
    <property type="protein sequence ID" value="ORZ27572.1"/>
    <property type="molecule type" value="Genomic_DNA"/>
</dbReference>
<feature type="compositionally biased region" description="Low complexity" evidence="2">
    <location>
        <begin position="823"/>
        <end position="840"/>
    </location>
</feature>
<feature type="compositionally biased region" description="Polar residues" evidence="2">
    <location>
        <begin position="901"/>
        <end position="910"/>
    </location>
</feature>
<dbReference type="Proteomes" id="UP000193648">
    <property type="component" value="Unassembled WGS sequence"/>
</dbReference>
<dbReference type="PROSITE" id="PS51205">
    <property type="entry name" value="VPS9"/>
    <property type="match status" value="1"/>
</dbReference>
<feature type="region of interest" description="Disordered" evidence="2">
    <location>
        <begin position="525"/>
        <end position="586"/>
    </location>
</feature>
<dbReference type="InterPro" id="IPR003123">
    <property type="entry name" value="VPS9"/>
</dbReference>
<dbReference type="GO" id="GO:0030133">
    <property type="term" value="C:transport vesicle"/>
    <property type="evidence" value="ECO:0007669"/>
    <property type="project" value="TreeGrafter"/>
</dbReference>
<gene>
    <name evidence="4" type="ORF">BCR41DRAFT_392041</name>
</gene>
<feature type="region of interest" description="Disordered" evidence="2">
    <location>
        <begin position="1015"/>
        <end position="1049"/>
    </location>
</feature>
<protein>
    <recommendedName>
        <fullName evidence="3">VPS9 domain-containing protein</fullName>
    </recommendedName>
</protein>
<dbReference type="Pfam" id="PF02204">
    <property type="entry name" value="VPS9"/>
    <property type="match status" value="1"/>
</dbReference>
<feature type="region of interest" description="Disordered" evidence="2">
    <location>
        <begin position="868"/>
        <end position="910"/>
    </location>
</feature>